<dbReference type="KEGG" id="vg:77931780"/>
<dbReference type="EMBL" id="MH834598">
    <property type="protein sequence ID" value="AYN55838.1"/>
    <property type="molecule type" value="Genomic_DNA"/>
</dbReference>
<reference evidence="1 2" key="1">
    <citation type="submission" date="2018-09" db="EMBL/GenBank/DDBJ databases">
        <authorList>
            <person name="Rimple P.A."/>
            <person name="Stoner T.H."/>
            <person name="Garlena R.A."/>
            <person name="Russell D.A."/>
            <person name="Pope W.H."/>
            <person name="Jacobs-Sera D."/>
            <person name="Hatfull G.F."/>
        </authorList>
    </citation>
    <scope>NUCLEOTIDE SEQUENCE [LARGE SCALE GENOMIC DNA]</scope>
</reference>
<sequence length="74" mass="8507">MNKRADLAAQAMTPEWPTRSEDFKRIRRHMARKALAASDQVMFSNANIARIVKNTGLSIQTVNEVIRELRSWHA</sequence>
<dbReference type="Proteomes" id="UP000266910">
    <property type="component" value="Genome"/>
</dbReference>
<proteinExistence type="predicted"/>
<gene>
    <name evidence="1" type="primary">61</name>
    <name evidence="1" type="ORF">PBI_AUXILIUM_61</name>
</gene>
<dbReference type="RefSeq" id="YP_010655880.1">
    <property type="nucleotide sequence ID" value="NC_070832.1"/>
</dbReference>
<accession>A0A3G2KA37</accession>
<evidence type="ECO:0000313" key="2">
    <source>
        <dbReference type="Proteomes" id="UP000266910"/>
    </source>
</evidence>
<dbReference type="GeneID" id="77931780"/>
<name>A0A3G2KA37_9CAUD</name>
<evidence type="ECO:0000313" key="1">
    <source>
        <dbReference type="EMBL" id="AYN55838.1"/>
    </source>
</evidence>
<keyword evidence="2" id="KW-1185">Reference proteome</keyword>
<protein>
    <submittedName>
        <fullName evidence="1">DNA binding protein</fullName>
    </submittedName>
</protein>
<organism evidence="1 2">
    <name type="scientific">Arthrobacter phage Auxilium</name>
    <dbReference type="NCBI Taxonomy" id="2419948"/>
    <lineage>
        <taxon>Viruses</taxon>
        <taxon>Duplodnaviria</taxon>
        <taxon>Heunggongvirae</taxon>
        <taxon>Uroviricota</taxon>
        <taxon>Caudoviricetes</taxon>
        <taxon>Richievirus</taxon>
        <taxon>Richievirus auxilium</taxon>
    </lineage>
</organism>